<dbReference type="GeneID" id="7834962"/>
<sequence length="414" mass="50083">MSFLKMFSFLQNQDDSNIELETIKVNEQGFHQFNDLKKLEKACNKKLDFVKTTLDDMKPQFEEKKSFKNQEEKIRFKIHECSNELELAKAQINKISQFKFQEEKENNSINDILKILLEKFVIVRQQLLETINSFQENQNNQVTEQRKTIQRLSQVFETEVDQQQKQKYQQIIYDEQYILNQRQQQIQEILYQLKNVVEMVSYIDQKVYEQGLMIGKLIKKFCLNQIHFINRLSTYINRRSKRKYRESKIRNGTILKNQQKRMLQCCILLFSRNYSSSCNACCNCLNIDLFTYLYIFNQLEQILNNLQNILTLFIQLKILRFCTLIFIYLYMYQFNILKTEENYQYVVAQKYIKTFDCFKYSKLNFEISLTTKIILNNKISLHSQLYTYQNKKFLMFKLLSNMNQLITQQIKIFT</sequence>
<keyword evidence="2" id="KW-1185">Reference proteome</keyword>
<organism evidence="1 2">
    <name type="scientific">Tetrahymena thermophila (strain SB210)</name>
    <dbReference type="NCBI Taxonomy" id="312017"/>
    <lineage>
        <taxon>Eukaryota</taxon>
        <taxon>Sar</taxon>
        <taxon>Alveolata</taxon>
        <taxon>Ciliophora</taxon>
        <taxon>Intramacronucleata</taxon>
        <taxon>Oligohymenophorea</taxon>
        <taxon>Hymenostomatida</taxon>
        <taxon>Tetrahymenina</taxon>
        <taxon>Tetrahymenidae</taxon>
        <taxon>Tetrahymena</taxon>
    </lineage>
</organism>
<dbReference type="KEGG" id="tet:TTHERM_00415790"/>
<name>Q22P16_TETTS</name>
<dbReference type="RefSeq" id="XP_001007240.2">
    <property type="nucleotide sequence ID" value="XM_001007240.2"/>
</dbReference>
<dbReference type="HOGENOM" id="CLU_978216_0_0_1"/>
<dbReference type="InParanoid" id="Q22P16"/>
<reference evidence="2" key="1">
    <citation type="journal article" date="2006" name="PLoS Biol.">
        <title>Macronuclear genome sequence of the ciliate Tetrahymena thermophila, a model eukaryote.</title>
        <authorList>
            <person name="Eisen J.A."/>
            <person name="Coyne R.S."/>
            <person name="Wu M."/>
            <person name="Wu D."/>
            <person name="Thiagarajan M."/>
            <person name="Wortman J.R."/>
            <person name="Badger J.H."/>
            <person name="Ren Q."/>
            <person name="Amedeo P."/>
            <person name="Jones K.M."/>
            <person name="Tallon L.J."/>
            <person name="Delcher A.L."/>
            <person name="Salzberg S.L."/>
            <person name="Silva J.C."/>
            <person name="Haas B.J."/>
            <person name="Majoros W.H."/>
            <person name="Farzad M."/>
            <person name="Carlton J.M."/>
            <person name="Smith R.K. Jr."/>
            <person name="Garg J."/>
            <person name="Pearlman R.E."/>
            <person name="Karrer K.M."/>
            <person name="Sun L."/>
            <person name="Manning G."/>
            <person name="Elde N.C."/>
            <person name="Turkewitz A.P."/>
            <person name="Asai D.J."/>
            <person name="Wilkes D.E."/>
            <person name="Wang Y."/>
            <person name="Cai H."/>
            <person name="Collins K."/>
            <person name="Stewart B.A."/>
            <person name="Lee S.R."/>
            <person name="Wilamowska K."/>
            <person name="Weinberg Z."/>
            <person name="Ruzzo W.L."/>
            <person name="Wloga D."/>
            <person name="Gaertig J."/>
            <person name="Frankel J."/>
            <person name="Tsao C.-C."/>
            <person name="Gorovsky M.A."/>
            <person name="Keeling P.J."/>
            <person name="Waller R.F."/>
            <person name="Patron N.J."/>
            <person name="Cherry J.M."/>
            <person name="Stover N.A."/>
            <person name="Krieger C.J."/>
            <person name="del Toro C."/>
            <person name="Ryder H.F."/>
            <person name="Williamson S.C."/>
            <person name="Barbeau R.A."/>
            <person name="Hamilton E.P."/>
            <person name="Orias E."/>
        </authorList>
    </citation>
    <scope>NUCLEOTIDE SEQUENCE [LARGE SCALE GENOMIC DNA]</scope>
    <source>
        <strain evidence="2">SB210</strain>
    </source>
</reference>
<evidence type="ECO:0000313" key="1">
    <source>
        <dbReference type="EMBL" id="EAR86995.2"/>
    </source>
</evidence>
<accession>Q22P16</accession>
<proteinExistence type="predicted"/>
<protein>
    <submittedName>
        <fullName evidence="1">Uncharacterized protein</fullName>
    </submittedName>
</protein>
<evidence type="ECO:0000313" key="2">
    <source>
        <dbReference type="Proteomes" id="UP000009168"/>
    </source>
</evidence>
<dbReference type="EMBL" id="GG662856">
    <property type="protein sequence ID" value="EAR86995.2"/>
    <property type="molecule type" value="Genomic_DNA"/>
</dbReference>
<gene>
    <name evidence="1" type="ORF">TTHERM_00415790</name>
</gene>
<dbReference type="AlphaFoldDB" id="Q22P16"/>
<dbReference type="Proteomes" id="UP000009168">
    <property type="component" value="Unassembled WGS sequence"/>
</dbReference>